<keyword evidence="11" id="KW-0472">Membrane</keyword>
<evidence type="ECO:0000256" key="7">
    <source>
        <dbReference type="ARBA" id="ARBA00022737"/>
    </source>
</evidence>
<dbReference type="InterPro" id="IPR017241">
    <property type="entry name" value="Toll-like_receptor"/>
</dbReference>
<dbReference type="Pfam" id="PF13855">
    <property type="entry name" value="LRR_8"/>
    <property type="match status" value="1"/>
</dbReference>
<evidence type="ECO:0000256" key="6">
    <source>
        <dbReference type="ARBA" id="ARBA00022729"/>
    </source>
</evidence>
<evidence type="ECO:0000259" key="17">
    <source>
        <dbReference type="PROSITE" id="PS50104"/>
    </source>
</evidence>
<dbReference type="InterPro" id="IPR035897">
    <property type="entry name" value="Toll_tir_struct_dom_sf"/>
</dbReference>
<dbReference type="GO" id="GO:0002224">
    <property type="term" value="P:toll-like receptor signaling pathway"/>
    <property type="evidence" value="ECO:0007669"/>
    <property type="project" value="InterPro"/>
</dbReference>
<dbReference type="Proteomes" id="UP000314986">
    <property type="component" value="Unassembled WGS sequence"/>
</dbReference>
<reference evidence="18" key="4">
    <citation type="submission" date="2025-08" db="UniProtKB">
        <authorList>
            <consortium name="Ensembl"/>
        </authorList>
    </citation>
    <scope>IDENTIFICATION</scope>
</reference>
<evidence type="ECO:0000256" key="1">
    <source>
        <dbReference type="ARBA" id="ARBA00004479"/>
    </source>
</evidence>
<evidence type="ECO:0000256" key="14">
    <source>
        <dbReference type="ARBA" id="ARBA00023198"/>
    </source>
</evidence>
<dbReference type="PIRSF" id="PIRSF037595">
    <property type="entry name" value="Toll-like_receptor"/>
    <property type="match status" value="1"/>
</dbReference>
<dbReference type="InParanoid" id="A0A4W3IDU0"/>
<dbReference type="PANTHER" id="PTHR24365">
    <property type="entry name" value="TOLL-LIKE RECEPTOR"/>
    <property type="match status" value="1"/>
</dbReference>
<dbReference type="SMART" id="SM00365">
    <property type="entry name" value="LRR_SD22"/>
    <property type="match status" value="4"/>
</dbReference>
<accession>A0A4W3IDU0</accession>
<keyword evidence="16" id="KW-1015">Disulfide bond</keyword>
<dbReference type="GeneTree" id="ENSGT00940000162201"/>
<sequence length="839" mass="96089">MLFLWKDILFFQLFEQNSLRKQVKYTSAGEGQETITTRKQTAMANILFFVIWIVTCKTCCSLCFTAEKGTIINNSFRSLTTVPERLASHVKLLDLSQNKITEIQITDFASLPLLKSLNLSSNLIKDLMEDVFSINKELECLDLSRNELSNTSGYFLQGLGSLKYLDISSNSFLTLTLGKAFGSLNSLKYLLLGSNKEIKLWKTDLKEISNKQLYNVSIGLERLSKYERGTLQLLKTTKLDISLPTTNDTNLLKSMLTDAFSFPETLKLSNIACEKDCSHYLNAFTEAIITSKVSKLVFQEMKLNWKSLIEIVNIIWCSTMKDISIFYLTILEVNPIKVNTYCESFLQAFSLKHVIIMDHYFDQNDLYDVFASLTVENITISQANLIFMTCPNSGNKYKFMDLSGNVFSRDFFFQDCQDWNFLETLILSECKLDSFLKISSMTVTMTILKYLDVSQNQLTLGENPNCQWTESLVKLNLSLNKLTNSVFSCLPSSIEILDMNNNRISSVPNNLNKLEALKELYLGGNKLVTLPECSSFVNLEILFVDVNLLHEVSSSLVKSCSKLNVLNVAHNPFTCTCGLREFSRIQQELTTLQLIGWPESYQCASPVNLKGTLLKNFHLSEVNCNTALLLVIVLCSVTVLTVVTGVMCHFLDLPWYLRMVWQWTQTKQRAMKKDGRQPTEGLVFHAFVSYSQHDSCWVKEELIPNLEEGGCPLRICLHERHFIPGRSIIENIIRCIEKSYKSIFVVSPHFIQSEWCHYELYFAQHQVLSEKSDKLILILLEPIPQYLIPSKYHKLKSLMGRKTYIEWPKDRNKHGLFWANLRATLKINLELSSEETTMV</sequence>
<proteinExistence type="inferred from homology"/>
<name>A0A4W3IDU0_CALMI</name>
<evidence type="ECO:0000256" key="2">
    <source>
        <dbReference type="ARBA" id="ARBA00009634"/>
    </source>
</evidence>
<dbReference type="STRING" id="7868.ENSCMIP00000026962"/>
<evidence type="ECO:0000256" key="11">
    <source>
        <dbReference type="ARBA" id="ARBA00023136"/>
    </source>
</evidence>
<reference evidence="19" key="1">
    <citation type="journal article" date="2006" name="Science">
        <title>Ancient noncoding elements conserved in the human genome.</title>
        <authorList>
            <person name="Venkatesh B."/>
            <person name="Kirkness E.F."/>
            <person name="Loh Y.H."/>
            <person name="Halpern A.L."/>
            <person name="Lee A.P."/>
            <person name="Johnson J."/>
            <person name="Dandona N."/>
            <person name="Viswanathan L.D."/>
            <person name="Tay A."/>
            <person name="Venter J.C."/>
            <person name="Strausberg R.L."/>
            <person name="Brenner S."/>
        </authorList>
    </citation>
    <scope>NUCLEOTIDE SEQUENCE [LARGE SCALE GENOMIC DNA]</scope>
</reference>
<reference evidence="18" key="5">
    <citation type="submission" date="2025-09" db="UniProtKB">
        <authorList>
            <consortium name="Ensembl"/>
        </authorList>
    </citation>
    <scope>IDENTIFICATION</scope>
</reference>
<keyword evidence="7" id="KW-0677">Repeat</keyword>
<evidence type="ECO:0000256" key="5">
    <source>
        <dbReference type="ARBA" id="ARBA00022692"/>
    </source>
</evidence>
<keyword evidence="12 15" id="KW-0675">Receptor</keyword>
<keyword evidence="3 15" id="KW-0399">Innate immunity</keyword>
<evidence type="ECO:0000256" key="13">
    <source>
        <dbReference type="ARBA" id="ARBA00023180"/>
    </source>
</evidence>
<dbReference type="GO" id="GO:0006954">
    <property type="term" value="P:inflammatory response"/>
    <property type="evidence" value="ECO:0007669"/>
    <property type="project" value="UniProtKB-UniRule"/>
</dbReference>
<evidence type="ECO:0000256" key="4">
    <source>
        <dbReference type="ARBA" id="ARBA00022614"/>
    </source>
</evidence>
<evidence type="ECO:0000313" key="18">
    <source>
        <dbReference type="Ensembl" id="ENSCMIP00000026962.1"/>
    </source>
</evidence>
<keyword evidence="5" id="KW-0812">Transmembrane</keyword>
<dbReference type="OMA" id="ICLYERY"/>
<dbReference type="InterPro" id="IPR000483">
    <property type="entry name" value="Cys-rich_flank_reg_C"/>
</dbReference>
<dbReference type="GO" id="GO:0005886">
    <property type="term" value="C:plasma membrane"/>
    <property type="evidence" value="ECO:0007669"/>
    <property type="project" value="TreeGrafter"/>
</dbReference>
<evidence type="ECO:0000256" key="15">
    <source>
        <dbReference type="PIRNR" id="PIRNR037595"/>
    </source>
</evidence>
<feature type="domain" description="TIR" evidence="17">
    <location>
        <begin position="682"/>
        <end position="825"/>
    </location>
</feature>
<feature type="disulfide bond" evidence="16">
    <location>
        <begin position="390"/>
        <end position="416"/>
    </location>
</feature>
<dbReference type="SMART" id="SM00364">
    <property type="entry name" value="LRR_BAC"/>
    <property type="match status" value="3"/>
</dbReference>
<keyword evidence="9" id="KW-1133">Transmembrane helix</keyword>
<dbReference type="AlphaFoldDB" id="A0A4W3IDU0"/>
<keyword evidence="13" id="KW-0325">Glycoprotein</keyword>
<dbReference type="InterPro" id="IPR001611">
    <property type="entry name" value="Leu-rich_rpt"/>
</dbReference>
<dbReference type="SUPFAM" id="SSF52058">
    <property type="entry name" value="L domain-like"/>
    <property type="match status" value="1"/>
</dbReference>
<dbReference type="SMART" id="SM00255">
    <property type="entry name" value="TIR"/>
    <property type="match status" value="1"/>
</dbReference>
<dbReference type="FunFam" id="3.80.10.10:FF:000046">
    <property type="entry name" value="Toll-like receptor 2"/>
    <property type="match status" value="1"/>
</dbReference>
<evidence type="ECO:0000256" key="12">
    <source>
        <dbReference type="ARBA" id="ARBA00023170"/>
    </source>
</evidence>
<evidence type="ECO:0000256" key="16">
    <source>
        <dbReference type="PIRSR" id="PIRSR037595-2"/>
    </source>
</evidence>
<keyword evidence="14 15" id="KW-0395">Inflammatory response</keyword>
<dbReference type="Gene3D" id="3.40.50.10140">
    <property type="entry name" value="Toll/interleukin-1 receptor homology (TIR) domain"/>
    <property type="match status" value="1"/>
</dbReference>
<dbReference type="InterPro" id="IPR003591">
    <property type="entry name" value="Leu-rich_rpt_typical-subtyp"/>
</dbReference>
<keyword evidence="8 15" id="KW-0391">Immunity</keyword>
<dbReference type="Pfam" id="PF01582">
    <property type="entry name" value="TIR"/>
    <property type="match status" value="1"/>
</dbReference>
<dbReference type="PRINTS" id="PR01537">
    <property type="entry name" value="INTRLKN1R1F"/>
</dbReference>
<keyword evidence="6" id="KW-0732">Signal</keyword>
<dbReference type="SMART" id="SM00082">
    <property type="entry name" value="LRRCT"/>
    <property type="match status" value="1"/>
</dbReference>
<reference evidence="19" key="2">
    <citation type="journal article" date="2007" name="PLoS Biol.">
        <title>Survey sequencing and comparative analysis of the elephant shark (Callorhinchus milii) genome.</title>
        <authorList>
            <person name="Venkatesh B."/>
            <person name="Kirkness E.F."/>
            <person name="Loh Y.H."/>
            <person name="Halpern A.L."/>
            <person name="Lee A.P."/>
            <person name="Johnson J."/>
            <person name="Dandona N."/>
            <person name="Viswanathan L.D."/>
            <person name="Tay A."/>
            <person name="Venter J.C."/>
            <person name="Strausberg R.L."/>
            <person name="Brenner S."/>
        </authorList>
    </citation>
    <scope>NUCLEOTIDE SEQUENCE [LARGE SCALE GENOMIC DNA]</scope>
</reference>
<comment type="subcellular location">
    <subcellularLocation>
        <location evidence="1">Membrane</location>
        <topology evidence="1">Single-pass type I membrane protein</topology>
    </subcellularLocation>
</comment>
<evidence type="ECO:0000313" key="19">
    <source>
        <dbReference type="Proteomes" id="UP000314986"/>
    </source>
</evidence>
<dbReference type="GO" id="GO:0004888">
    <property type="term" value="F:transmembrane signaling receptor activity"/>
    <property type="evidence" value="ECO:0007669"/>
    <property type="project" value="InterPro"/>
</dbReference>
<dbReference type="SMART" id="SM00369">
    <property type="entry name" value="LRR_TYP"/>
    <property type="match status" value="5"/>
</dbReference>
<organism evidence="18 19">
    <name type="scientific">Callorhinchus milii</name>
    <name type="common">Ghost shark</name>
    <dbReference type="NCBI Taxonomy" id="7868"/>
    <lineage>
        <taxon>Eukaryota</taxon>
        <taxon>Metazoa</taxon>
        <taxon>Chordata</taxon>
        <taxon>Craniata</taxon>
        <taxon>Vertebrata</taxon>
        <taxon>Chondrichthyes</taxon>
        <taxon>Holocephali</taxon>
        <taxon>Chimaeriformes</taxon>
        <taxon>Callorhinchidae</taxon>
        <taxon>Callorhinchus</taxon>
    </lineage>
</organism>
<comment type="similarity">
    <text evidence="2 15">Belongs to the Toll-like receptor family.</text>
</comment>
<dbReference type="InterPro" id="IPR000157">
    <property type="entry name" value="TIR_dom"/>
</dbReference>
<evidence type="ECO:0000256" key="10">
    <source>
        <dbReference type="ARBA" id="ARBA00023027"/>
    </source>
</evidence>
<reference evidence="19" key="3">
    <citation type="journal article" date="2014" name="Nature">
        <title>Elephant shark genome provides unique insights into gnathostome evolution.</title>
        <authorList>
            <consortium name="International Elephant Shark Genome Sequencing Consortium"/>
            <person name="Venkatesh B."/>
            <person name="Lee A.P."/>
            <person name="Ravi V."/>
            <person name="Maurya A.K."/>
            <person name="Lian M.M."/>
            <person name="Swann J.B."/>
            <person name="Ohta Y."/>
            <person name="Flajnik M.F."/>
            <person name="Sutoh Y."/>
            <person name="Kasahara M."/>
            <person name="Hoon S."/>
            <person name="Gangu V."/>
            <person name="Roy S.W."/>
            <person name="Irimia M."/>
            <person name="Korzh V."/>
            <person name="Kondrychyn I."/>
            <person name="Lim Z.W."/>
            <person name="Tay B.H."/>
            <person name="Tohari S."/>
            <person name="Kong K.W."/>
            <person name="Ho S."/>
            <person name="Lorente-Galdos B."/>
            <person name="Quilez J."/>
            <person name="Marques-Bonet T."/>
            <person name="Raney B.J."/>
            <person name="Ingham P.W."/>
            <person name="Tay A."/>
            <person name="Hillier L.W."/>
            <person name="Minx P."/>
            <person name="Boehm T."/>
            <person name="Wilson R.K."/>
            <person name="Brenner S."/>
            <person name="Warren W.C."/>
        </authorList>
    </citation>
    <scope>NUCLEOTIDE SEQUENCE [LARGE SCALE GENOMIC DNA]</scope>
</reference>
<dbReference type="GO" id="GO:0045087">
    <property type="term" value="P:innate immune response"/>
    <property type="evidence" value="ECO:0007669"/>
    <property type="project" value="UniProtKB-UniRule"/>
</dbReference>
<protein>
    <submittedName>
        <fullName evidence="18">Toll like receptor 6</fullName>
    </submittedName>
</protein>
<evidence type="ECO:0000256" key="8">
    <source>
        <dbReference type="ARBA" id="ARBA00022859"/>
    </source>
</evidence>
<dbReference type="PROSITE" id="PS51450">
    <property type="entry name" value="LRR"/>
    <property type="match status" value="2"/>
</dbReference>
<dbReference type="PANTHER" id="PTHR24365:SF422">
    <property type="entry name" value="TOLL-LIKE RECEPTOR 6"/>
    <property type="match status" value="1"/>
</dbReference>
<dbReference type="Ensembl" id="ENSCMIT00000027393.1">
    <property type="protein sequence ID" value="ENSCMIP00000026962.1"/>
    <property type="gene ID" value="ENSCMIG00000011762.1"/>
</dbReference>
<dbReference type="PROSITE" id="PS50104">
    <property type="entry name" value="TIR"/>
    <property type="match status" value="1"/>
</dbReference>
<evidence type="ECO:0000256" key="9">
    <source>
        <dbReference type="ARBA" id="ARBA00022989"/>
    </source>
</evidence>
<dbReference type="InterPro" id="IPR032675">
    <property type="entry name" value="LRR_dom_sf"/>
</dbReference>
<dbReference type="FunFam" id="3.40.50.10140:FF:000001">
    <property type="entry name" value="Toll-like receptor 2"/>
    <property type="match status" value="1"/>
</dbReference>
<keyword evidence="10" id="KW-0520">NAD</keyword>
<keyword evidence="19" id="KW-1185">Reference proteome</keyword>
<dbReference type="SUPFAM" id="SSF52200">
    <property type="entry name" value="Toll/Interleukin receptor TIR domain"/>
    <property type="match status" value="1"/>
</dbReference>
<feature type="disulfide bond" evidence="16">
    <location>
        <begin position="466"/>
        <end position="489"/>
    </location>
</feature>
<keyword evidence="4" id="KW-0433">Leucine-rich repeat</keyword>
<dbReference type="Gene3D" id="3.80.10.10">
    <property type="entry name" value="Ribonuclease Inhibitor"/>
    <property type="match status" value="1"/>
</dbReference>
<evidence type="ECO:0000256" key="3">
    <source>
        <dbReference type="ARBA" id="ARBA00022588"/>
    </source>
</evidence>